<evidence type="ECO:0000313" key="2">
    <source>
        <dbReference type="Proteomes" id="UP000634136"/>
    </source>
</evidence>
<evidence type="ECO:0000313" key="1">
    <source>
        <dbReference type="EMBL" id="KAF7836511.1"/>
    </source>
</evidence>
<dbReference type="AlphaFoldDB" id="A0A834X1J7"/>
<reference evidence="1" key="1">
    <citation type="submission" date="2020-09" db="EMBL/GenBank/DDBJ databases">
        <title>Genome-Enabled Discovery of Anthraquinone Biosynthesis in Senna tora.</title>
        <authorList>
            <person name="Kang S.-H."/>
            <person name="Pandey R.P."/>
            <person name="Lee C.-M."/>
            <person name="Sim J.-S."/>
            <person name="Jeong J.-T."/>
            <person name="Choi B.-S."/>
            <person name="Jung M."/>
            <person name="Ginzburg D."/>
            <person name="Zhao K."/>
            <person name="Won S.Y."/>
            <person name="Oh T.-J."/>
            <person name="Yu Y."/>
            <person name="Kim N.-H."/>
            <person name="Lee O.R."/>
            <person name="Lee T.-H."/>
            <person name="Bashyal P."/>
            <person name="Kim T.-S."/>
            <person name="Lee W.-H."/>
            <person name="Kawkins C."/>
            <person name="Kim C.-K."/>
            <person name="Kim J.S."/>
            <person name="Ahn B.O."/>
            <person name="Rhee S.Y."/>
            <person name="Sohng J.K."/>
        </authorList>
    </citation>
    <scope>NUCLEOTIDE SEQUENCE</scope>
    <source>
        <tissue evidence="1">Leaf</tissue>
    </source>
</reference>
<accession>A0A834X1J7</accession>
<comment type="caution">
    <text evidence="1">The sequence shown here is derived from an EMBL/GenBank/DDBJ whole genome shotgun (WGS) entry which is preliminary data.</text>
</comment>
<organism evidence="1 2">
    <name type="scientific">Senna tora</name>
    <dbReference type="NCBI Taxonomy" id="362788"/>
    <lineage>
        <taxon>Eukaryota</taxon>
        <taxon>Viridiplantae</taxon>
        <taxon>Streptophyta</taxon>
        <taxon>Embryophyta</taxon>
        <taxon>Tracheophyta</taxon>
        <taxon>Spermatophyta</taxon>
        <taxon>Magnoliopsida</taxon>
        <taxon>eudicotyledons</taxon>
        <taxon>Gunneridae</taxon>
        <taxon>Pentapetalae</taxon>
        <taxon>rosids</taxon>
        <taxon>fabids</taxon>
        <taxon>Fabales</taxon>
        <taxon>Fabaceae</taxon>
        <taxon>Caesalpinioideae</taxon>
        <taxon>Cassia clade</taxon>
        <taxon>Senna</taxon>
    </lineage>
</organism>
<proteinExistence type="predicted"/>
<dbReference type="EMBL" id="JAAIUW010000004">
    <property type="protein sequence ID" value="KAF7836511.1"/>
    <property type="molecule type" value="Genomic_DNA"/>
</dbReference>
<sequence length="25" mass="2966">MKPPTRESKKVEPMKLVRVLAELER</sequence>
<gene>
    <name evidence="1" type="ORF">G2W53_011370</name>
</gene>
<name>A0A834X1J7_9FABA</name>
<keyword evidence="2" id="KW-1185">Reference proteome</keyword>
<protein>
    <submittedName>
        <fullName evidence="1">Uncharacterized protein</fullName>
    </submittedName>
</protein>
<dbReference type="Proteomes" id="UP000634136">
    <property type="component" value="Unassembled WGS sequence"/>
</dbReference>